<evidence type="ECO:0000259" key="1">
    <source>
        <dbReference type="Pfam" id="PF00675"/>
    </source>
</evidence>
<dbReference type="EnsemblMetazoa" id="PHUM140150-RA">
    <property type="protein sequence ID" value="PHUM140150-PA"/>
    <property type="gene ID" value="PHUM140150"/>
</dbReference>
<dbReference type="GO" id="GO:0004222">
    <property type="term" value="F:metalloendopeptidase activity"/>
    <property type="evidence" value="ECO:0007669"/>
    <property type="project" value="UniProtKB-EC"/>
</dbReference>
<dbReference type="InterPro" id="IPR011249">
    <property type="entry name" value="Metalloenz_LuxS/M16"/>
</dbReference>
<dbReference type="HOGENOM" id="CLU_009902_0_1_1"/>
<evidence type="ECO:0000313" key="5">
    <source>
        <dbReference type="Proteomes" id="UP000009046"/>
    </source>
</evidence>
<dbReference type="InterPro" id="IPR050361">
    <property type="entry name" value="MPP/UQCRC_Complex"/>
</dbReference>
<dbReference type="PANTHER" id="PTHR11851">
    <property type="entry name" value="METALLOPROTEASE"/>
    <property type="match status" value="1"/>
</dbReference>
<dbReference type="VEuPathDB" id="VectorBase:PHUM140150"/>
<dbReference type="InterPro" id="IPR007863">
    <property type="entry name" value="Peptidase_M16_C"/>
</dbReference>
<feature type="domain" description="Peptidase M16 N-terminal" evidence="1">
    <location>
        <begin position="3"/>
        <end position="142"/>
    </location>
</feature>
<dbReference type="RefSeq" id="XP_002424636.1">
    <property type="nucleotide sequence ID" value="XM_002424591.1"/>
</dbReference>
<dbReference type="InParanoid" id="E0VEU2"/>
<dbReference type="Gene3D" id="3.30.830.10">
    <property type="entry name" value="Metalloenzyme, LuxS/M16 peptidase-like"/>
    <property type="match status" value="2"/>
</dbReference>
<dbReference type="eggNOG" id="KOG2583">
    <property type="taxonomic scope" value="Eukaryota"/>
</dbReference>
<dbReference type="KEGG" id="phu:Phum_PHUM140150"/>
<dbReference type="OMA" id="APKFALY"/>
<dbReference type="EC" id="3.4.24.64" evidence="3"/>
<reference evidence="3" key="1">
    <citation type="submission" date="2007-04" db="EMBL/GenBank/DDBJ databases">
        <title>Annotation of Pediculus humanus corporis strain USDA.</title>
        <authorList>
            <person name="Kirkness E."/>
            <person name="Hannick L."/>
            <person name="Hass B."/>
            <person name="Bruggner R."/>
            <person name="Lawson D."/>
            <person name="Bidwell S."/>
            <person name="Joardar V."/>
            <person name="Caler E."/>
            <person name="Walenz B."/>
            <person name="Inman J."/>
            <person name="Schobel S."/>
            <person name="Galinsky K."/>
            <person name="Amedeo P."/>
            <person name="Strausberg R."/>
        </authorList>
    </citation>
    <scope>NUCLEOTIDE SEQUENCE</scope>
    <source>
        <strain evidence="3">USDA</strain>
    </source>
</reference>
<organism>
    <name type="scientific">Pediculus humanus subsp. corporis</name>
    <name type="common">Body louse</name>
    <dbReference type="NCBI Taxonomy" id="121224"/>
    <lineage>
        <taxon>Eukaryota</taxon>
        <taxon>Metazoa</taxon>
        <taxon>Ecdysozoa</taxon>
        <taxon>Arthropoda</taxon>
        <taxon>Hexapoda</taxon>
        <taxon>Insecta</taxon>
        <taxon>Pterygota</taxon>
        <taxon>Neoptera</taxon>
        <taxon>Paraneoptera</taxon>
        <taxon>Psocodea</taxon>
        <taxon>Troctomorpha</taxon>
        <taxon>Phthiraptera</taxon>
        <taxon>Anoplura</taxon>
        <taxon>Pediculidae</taxon>
        <taxon>Pediculus</taxon>
    </lineage>
</organism>
<name>E0VEU2_PEDHC</name>
<dbReference type="PANTHER" id="PTHR11851:SF226">
    <property type="entry name" value="CYTOCHROME B-C1 COMPLEX SUBUNIT 2, MITOCHONDRIAL"/>
    <property type="match status" value="1"/>
</dbReference>
<dbReference type="AlphaFoldDB" id="E0VEU2"/>
<keyword evidence="5" id="KW-1185">Reference proteome</keyword>
<sequence length="398" mass="43221">MVSSMDNCGPLSRITIAFRTGPRHETNKNLGVTHVIRSMVGWSTRTCTGFAIHRNLAQQGVHLTCTGDRETTAFNVVGTRTHINSALKYLNAVACSPAFKHWQISDNLPRLKYEIGVVPPLAKLFESLHKVCFRTGLGNSLFVDKEYIGTHTSDMLTEFYSDGFTSNRCVVVGHNVDHKELIQFSECLNLLSNDISPGNARYYGGEIRKNKNSHFAHVAIATEGVGKKDLKEALAYAVLQKAWGTHPSVAWGGSPSPLYKNVVGPAKHVGATCFNINYTDNGLFGIVISGPASNIGATLGPAAKLLKSGTVSEEDFKRGKVMLKLELLSSYEKSDYVVEDMVNQSLGGDVIIPGPLLAEALDKINYADVSKAASALSKKNMSMAARGDLREVPYLSDL</sequence>
<dbReference type="CTD" id="8234390"/>
<dbReference type="FunCoup" id="E0VEU2">
    <property type="interactions" value="949"/>
</dbReference>
<dbReference type="EMBL" id="DS235098">
    <property type="protein sequence ID" value="EEB11898.1"/>
    <property type="molecule type" value="Genomic_DNA"/>
</dbReference>
<dbReference type="InterPro" id="IPR011765">
    <property type="entry name" value="Pept_M16_N"/>
</dbReference>
<accession>E0VEU2</accession>
<proteinExistence type="predicted"/>
<dbReference type="GO" id="GO:0046872">
    <property type="term" value="F:metal ion binding"/>
    <property type="evidence" value="ECO:0007669"/>
    <property type="project" value="InterPro"/>
</dbReference>
<evidence type="ECO:0000313" key="4">
    <source>
        <dbReference type="EnsemblMetazoa" id="PHUM140150-PA"/>
    </source>
</evidence>
<reference evidence="4" key="3">
    <citation type="submission" date="2020-05" db="UniProtKB">
        <authorList>
            <consortium name="EnsemblMetazoa"/>
        </authorList>
    </citation>
    <scope>IDENTIFICATION</scope>
    <source>
        <strain evidence="4">USDA</strain>
    </source>
</reference>
<keyword evidence="3" id="KW-0378">Hydrolase</keyword>
<dbReference type="FunFam" id="3.30.830.10:FF:000039">
    <property type="entry name" value="Ubiquinol-cytochrome c reductase core subunit 2"/>
    <property type="match status" value="1"/>
</dbReference>
<dbReference type="SUPFAM" id="SSF63411">
    <property type="entry name" value="LuxS/MPP-like metallohydrolase"/>
    <property type="match status" value="2"/>
</dbReference>
<dbReference type="GeneID" id="8234390"/>
<dbReference type="Proteomes" id="UP000009046">
    <property type="component" value="Unassembled WGS sequence"/>
</dbReference>
<evidence type="ECO:0000313" key="3">
    <source>
        <dbReference type="EMBL" id="EEB11898.1"/>
    </source>
</evidence>
<protein>
    <submittedName>
        <fullName evidence="3">Ubiquinol-cytochrome-c reductase complex core protein 2, putative</fullName>
        <ecNumber evidence="3">3.4.24.64</ecNumber>
    </submittedName>
</protein>
<dbReference type="Pfam" id="PF00675">
    <property type="entry name" value="Peptidase_M16"/>
    <property type="match status" value="1"/>
</dbReference>
<dbReference type="STRING" id="121224.E0VEU2"/>
<feature type="domain" description="Peptidase M16 C-terminal" evidence="2">
    <location>
        <begin position="152"/>
        <end position="320"/>
    </location>
</feature>
<evidence type="ECO:0000259" key="2">
    <source>
        <dbReference type="Pfam" id="PF05193"/>
    </source>
</evidence>
<reference evidence="3" key="2">
    <citation type="submission" date="2007-04" db="EMBL/GenBank/DDBJ databases">
        <title>The genome of the human body louse.</title>
        <authorList>
            <consortium name="The Human Body Louse Genome Consortium"/>
            <person name="Kirkness E."/>
            <person name="Walenz B."/>
            <person name="Hass B."/>
            <person name="Bruggner R."/>
            <person name="Strausberg R."/>
        </authorList>
    </citation>
    <scope>NUCLEOTIDE SEQUENCE</scope>
    <source>
        <strain evidence="3">USDA</strain>
    </source>
</reference>
<dbReference type="GO" id="GO:0005739">
    <property type="term" value="C:mitochondrion"/>
    <property type="evidence" value="ECO:0007669"/>
    <property type="project" value="TreeGrafter"/>
</dbReference>
<dbReference type="EMBL" id="AAZO01001615">
    <property type="status" value="NOT_ANNOTATED_CDS"/>
    <property type="molecule type" value="Genomic_DNA"/>
</dbReference>
<dbReference type="OrthoDB" id="6369905at2759"/>
<gene>
    <name evidence="4" type="primary">8234390</name>
    <name evidence="3" type="ORF">Phum_PHUM140150</name>
</gene>
<dbReference type="Pfam" id="PF05193">
    <property type="entry name" value="Peptidase_M16_C"/>
    <property type="match status" value="1"/>
</dbReference>